<feature type="domain" description="Outer membrane protein beta-barrel" evidence="1">
    <location>
        <begin position="49"/>
        <end position="218"/>
    </location>
</feature>
<dbReference type="InterPro" id="IPR025665">
    <property type="entry name" value="Beta-barrel_OMP_2"/>
</dbReference>
<evidence type="ECO:0000313" key="3">
    <source>
        <dbReference type="Proteomes" id="UP000251993"/>
    </source>
</evidence>
<evidence type="ECO:0000259" key="1">
    <source>
        <dbReference type="Pfam" id="PF13568"/>
    </source>
</evidence>
<organism evidence="2 3">
    <name type="scientific">Runella rosea</name>
    <dbReference type="NCBI Taxonomy" id="2259595"/>
    <lineage>
        <taxon>Bacteria</taxon>
        <taxon>Pseudomonadati</taxon>
        <taxon>Bacteroidota</taxon>
        <taxon>Cytophagia</taxon>
        <taxon>Cytophagales</taxon>
        <taxon>Spirosomataceae</taxon>
        <taxon>Runella</taxon>
    </lineage>
</organism>
<keyword evidence="3" id="KW-1185">Reference proteome</keyword>
<evidence type="ECO:0000313" key="2">
    <source>
        <dbReference type="EMBL" id="AXE19407.1"/>
    </source>
</evidence>
<gene>
    <name evidence="2" type="ORF">DR864_17485</name>
</gene>
<dbReference type="OrthoDB" id="1467485at2"/>
<dbReference type="KEGG" id="run:DR864_17485"/>
<dbReference type="EMBL" id="CP030850">
    <property type="protein sequence ID" value="AXE19407.1"/>
    <property type="molecule type" value="Genomic_DNA"/>
</dbReference>
<reference evidence="2 3" key="1">
    <citation type="submission" date="2018-07" db="EMBL/GenBank/DDBJ databases">
        <title>Genome sequencing of Runella.</title>
        <authorList>
            <person name="Baek M.-G."/>
            <person name="Yi H."/>
        </authorList>
    </citation>
    <scope>NUCLEOTIDE SEQUENCE [LARGE SCALE GENOMIC DNA]</scope>
    <source>
        <strain evidence="2 3">HYN0085</strain>
    </source>
</reference>
<dbReference type="Pfam" id="PF13568">
    <property type="entry name" value="OMP_b-brl_2"/>
    <property type="match status" value="1"/>
</dbReference>
<sequence length="244" mass="28505">MHTSHVWNLFDLHWKKIVLGLLIGCGFVNSADAQTVGYFRKHQEFYDDKPIHYGFLFALPVTRFRLVHDDSFLTQDTTNRITSPVTVGFRFGFVMNGYLNDHWDIRTTPSVSLYNRAVEYEYGSGKKRRELREATWIEIPLLFKYKSQRRMNSRMYMLAGATFGFETNVRKRQLPGSDRLNAKSADLTVDYGFGFEQFLAYTKFSPELRFSHGIVNLYRTNDPNSTGSIRRLTSHTVTLYLMFE</sequence>
<protein>
    <submittedName>
        <fullName evidence="2">PorT family protein</fullName>
    </submittedName>
</protein>
<dbReference type="RefSeq" id="WP_114068179.1">
    <property type="nucleotide sequence ID" value="NZ_CP030850.1"/>
</dbReference>
<accession>A0A344TL86</accession>
<dbReference type="AlphaFoldDB" id="A0A344TL86"/>
<proteinExistence type="predicted"/>
<name>A0A344TL86_9BACT</name>
<dbReference type="Proteomes" id="UP000251993">
    <property type="component" value="Chromosome"/>
</dbReference>